<dbReference type="Proteomes" id="UP001244011">
    <property type="component" value="Unassembled WGS sequence"/>
</dbReference>
<feature type="chain" id="PRO_5042481042" evidence="2">
    <location>
        <begin position="27"/>
        <end position="492"/>
    </location>
</feature>
<dbReference type="AlphaFoldDB" id="A0AAJ0BUU9"/>
<reference evidence="3" key="1">
    <citation type="submission" date="2023-06" db="EMBL/GenBank/DDBJ databases">
        <title>Genome-scale phylogeny and comparative genomics of the fungal order Sordariales.</title>
        <authorList>
            <consortium name="Lawrence Berkeley National Laboratory"/>
            <person name="Hensen N."/>
            <person name="Bonometti L."/>
            <person name="Westerberg I."/>
            <person name="Brannstrom I.O."/>
            <person name="Guillou S."/>
            <person name="Cros-Aarteil S."/>
            <person name="Calhoun S."/>
            <person name="Haridas S."/>
            <person name="Kuo A."/>
            <person name="Mondo S."/>
            <person name="Pangilinan J."/>
            <person name="Riley R."/>
            <person name="Labutti K."/>
            <person name="Andreopoulos B."/>
            <person name="Lipzen A."/>
            <person name="Chen C."/>
            <person name="Yanf M."/>
            <person name="Daum C."/>
            <person name="Ng V."/>
            <person name="Clum A."/>
            <person name="Steindorff A."/>
            <person name="Ohm R."/>
            <person name="Martin F."/>
            <person name="Silar P."/>
            <person name="Natvig D."/>
            <person name="Lalanne C."/>
            <person name="Gautier V."/>
            <person name="Ament-Velasquez S.L."/>
            <person name="Kruys A."/>
            <person name="Hutchinson M.I."/>
            <person name="Powell A.J."/>
            <person name="Barry K."/>
            <person name="Miller A.N."/>
            <person name="Grigoriev I.V."/>
            <person name="Debuchy R."/>
            <person name="Gladieux P."/>
            <person name="Thoren M.H."/>
            <person name="Johannesson H."/>
        </authorList>
    </citation>
    <scope>NUCLEOTIDE SEQUENCE</scope>
    <source>
        <strain evidence="3">8032-3</strain>
    </source>
</reference>
<evidence type="ECO:0000256" key="2">
    <source>
        <dbReference type="SAM" id="SignalP"/>
    </source>
</evidence>
<comment type="caution">
    <text evidence="3">The sequence shown here is derived from an EMBL/GenBank/DDBJ whole genome shotgun (WGS) entry which is preliminary data.</text>
</comment>
<gene>
    <name evidence="3" type="ORF">QBC33DRAFT_593645</name>
</gene>
<accession>A0AAJ0BUU9</accession>
<protein>
    <submittedName>
        <fullName evidence="3">Uncharacterized protein</fullName>
    </submittedName>
</protein>
<keyword evidence="2" id="KW-0732">Signal</keyword>
<dbReference type="RefSeq" id="XP_060281128.1">
    <property type="nucleotide sequence ID" value="XM_060431750.1"/>
</dbReference>
<dbReference type="GeneID" id="85314937"/>
<evidence type="ECO:0000313" key="4">
    <source>
        <dbReference type="Proteomes" id="UP001244011"/>
    </source>
</evidence>
<evidence type="ECO:0000313" key="3">
    <source>
        <dbReference type="EMBL" id="KAK1764915.1"/>
    </source>
</evidence>
<organism evidence="3 4">
    <name type="scientific">Phialemonium atrogriseum</name>
    <dbReference type="NCBI Taxonomy" id="1093897"/>
    <lineage>
        <taxon>Eukaryota</taxon>
        <taxon>Fungi</taxon>
        <taxon>Dikarya</taxon>
        <taxon>Ascomycota</taxon>
        <taxon>Pezizomycotina</taxon>
        <taxon>Sordariomycetes</taxon>
        <taxon>Sordariomycetidae</taxon>
        <taxon>Cephalothecales</taxon>
        <taxon>Cephalothecaceae</taxon>
        <taxon>Phialemonium</taxon>
    </lineage>
</organism>
<dbReference type="EMBL" id="MU839017">
    <property type="protein sequence ID" value="KAK1764915.1"/>
    <property type="molecule type" value="Genomic_DNA"/>
</dbReference>
<feature type="compositionally biased region" description="Basic and acidic residues" evidence="1">
    <location>
        <begin position="459"/>
        <end position="471"/>
    </location>
</feature>
<feature type="signal peptide" evidence="2">
    <location>
        <begin position="1"/>
        <end position="26"/>
    </location>
</feature>
<sequence>MAFFSSIVLLVSLGLHVLQFPLTVLAQDAPLWVQGALEDATVSGNAFNSGGAIAVNGFTMNIPENLLVQFPAAWVPWKDFVASKSDFLGFETLVIGNSINGIPQVAQVQIYEFFEGMASGFIESIDQADGSMKIQNGPTVRINDPNGVYSVGYTGAPFMTADDASPSITSFSGFPMCIPRNPTDPLCPRTNRPFNGPGTFTAPDPLVMAPFLPGDFITITGFRRGDEIIASSIVAQNVMINTLGDIVYVRMEVALLGIDNPSPNAEIAESRFIGFLSNPRATVSLFAMDVDPCTGATTDRILASMGLRGGRNPQNKFEYRNDMLSRYTREYRVTAEINGVPKTRVTKNGIVAGTYVQPVNVWVQGEQDVPGVPPVPFDFSQMEFLTLGVGPDADGNIWGPINPFPQTGVFIDTPVCVSPAVAKSPTATISPAATISGEPEPTDLALEKRGSTGRWHTRHREEALADAENKGTTEPALMKIAPQPPRKKMTRL</sequence>
<keyword evidence="4" id="KW-1185">Reference proteome</keyword>
<evidence type="ECO:0000256" key="1">
    <source>
        <dbReference type="SAM" id="MobiDB-lite"/>
    </source>
</evidence>
<proteinExistence type="predicted"/>
<name>A0AAJ0BUU9_9PEZI</name>
<feature type="region of interest" description="Disordered" evidence="1">
    <location>
        <begin position="431"/>
        <end position="492"/>
    </location>
</feature>